<name>A0A8S5QPF4_9CAUD</name>
<evidence type="ECO:0000313" key="1">
    <source>
        <dbReference type="EMBL" id="DAE21151.1"/>
    </source>
</evidence>
<reference evidence="1" key="1">
    <citation type="journal article" date="2021" name="Proc. Natl. Acad. Sci. U.S.A.">
        <title>A Catalog of Tens of Thousands of Viruses from Human Metagenomes Reveals Hidden Associations with Chronic Diseases.</title>
        <authorList>
            <person name="Tisza M.J."/>
            <person name="Buck C.B."/>
        </authorList>
    </citation>
    <scope>NUCLEOTIDE SEQUENCE</scope>
    <source>
        <strain evidence="1">CtStS16</strain>
    </source>
</reference>
<accession>A0A8S5QPF4</accession>
<dbReference type="EMBL" id="BK015708">
    <property type="protein sequence ID" value="DAE21151.1"/>
    <property type="molecule type" value="Genomic_DNA"/>
</dbReference>
<organism evidence="1">
    <name type="scientific">Myoviridae sp. ctStS16</name>
    <dbReference type="NCBI Taxonomy" id="2826654"/>
    <lineage>
        <taxon>Viruses</taxon>
        <taxon>Duplodnaviria</taxon>
        <taxon>Heunggongvirae</taxon>
        <taxon>Uroviricota</taxon>
        <taxon>Caudoviricetes</taxon>
    </lineage>
</organism>
<protein>
    <submittedName>
        <fullName evidence="1">Uncharacterized protein</fullName>
    </submittedName>
</protein>
<proteinExistence type="predicted"/>
<sequence>MRAIKLNNFEIDVQPKFDDEGKILSGLNLGDTLRQNQALILVLHQGELKERPEVGVGIEDMLLDNDILYWRSRIREQLELDNQNVDKVRITTGGIEINASY</sequence>